<evidence type="ECO:0000256" key="8">
    <source>
        <dbReference type="ARBA" id="ARBA00022989"/>
    </source>
</evidence>
<dbReference type="Gene3D" id="3.40.50.300">
    <property type="entry name" value="P-loop containing nucleotide triphosphate hydrolases"/>
    <property type="match status" value="2"/>
</dbReference>
<feature type="compositionally biased region" description="Basic and acidic residues" evidence="10">
    <location>
        <begin position="994"/>
        <end position="1010"/>
    </location>
</feature>
<dbReference type="AlphaFoldDB" id="A0A812SI27"/>
<keyword evidence="6" id="KW-0547">Nucleotide-binding</keyword>
<evidence type="ECO:0000256" key="11">
    <source>
        <dbReference type="SAM" id="Phobius"/>
    </source>
</evidence>
<evidence type="ECO:0000256" key="10">
    <source>
        <dbReference type="SAM" id="MobiDB-lite"/>
    </source>
</evidence>
<feature type="domain" description="ABC transporter" evidence="12">
    <location>
        <begin position="403"/>
        <end position="636"/>
    </location>
</feature>
<name>A0A812SI27_9DINO</name>
<feature type="region of interest" description="Disordered" evidence="10">
    <location>
        <begin position="1056"/>
        <end position="1075"/>
    </location>
</feature>
<dbReference type="InterPro" id="IPR017871">
    <property type="entry name" value="ABC_transporter-like_CS"/>
</dbReference>
<dbReference type="GO" id="GO:0005524">
    <property type="term" value="F:ATP binding"/>
    <property type="evidence" value="ECO:0007669"/>
    <property type="project" value="UniProtKB-KW"/>
</dbReference>
<feature type="region of interest" description="Disordered" evidence="10">
    <location>
        <begin position="974"/>
        <end position="1010"/>
    </location>
</feature>
<dbReference type="InterPro" id="IPR003439">
    <property type="entry name" value="ABC_transporter-like_ATP-bd"/>
</dbReference>
<dbReference type="FunFam" id="3.40.50.300:FF:000299">
    <property type="entry name" value="ABC transporter ATP-binding protein/permease"/>
    <property type="match status" value="1"/>
</dbReference>
<dbReference type="PROSITE" id="PS00211">
    <property type="entry name" value="ABC_TRANSPORTER_1"/>
    <property type="match status" value="1"/>
</dbReference>
<dbReference type="EMBL" id="CAJNDS010002442">
    <property type="protein sequence ID" value="CAE7476564.1"/>
    <property type="molecule type" value="Genomic_DNA"/>
</dbReference>
<evidence type="ECO:0000256" key="4">
    <source>
        <dbReference type="ARBA" id="ARBA00022475"/>
    </source>
</evidence>
<sequence length="1169" mass="125111">MWRCHGVRTLRLCSNRGLRVTRFRLPTARGLLPGCAGAHLPLRPFSSQDTAPHKSTAAVKEDSNASVWLLIRSLWPRETSHQGRIAFAVVGLVAGKALAILAPLQLGHLVDALGSGIEALPLGLLAAYGLARLSTSAFNELRAALFATVSQSSCRALARRSFEHLHHLDASYLLSSKPGALNVVVNRATKSLTQVLNMLLFNVMPIAVECAMALTVMASLAGPGCAFAASSTIAMYVAFTTKFSNHRREIMRRSNRAEEDASAVFFDSLANCEVVKYFQGEAQESRRYDNALARFEAEQVAVLHSLAKLNFGQSVIVVGSFTSILALTSARVLSGDLPVGDVVAIHGILAQLMQPLGILGGVYRVTTQGFVDLGKLAAFLKQEPAVPAPPGGGVPFDFKGGSLEFRDVHYAYAHNTVLAGASLAVSPGTKMAIVGPSGSGKSTLLRLLYRFADPQQGQVFIDGQDLKLLDAMTFRRHLGIVPQDCSLFNDTISFNISYGRPDATDAEVERAAELAQIHQQIRSLPEGYDTPVGERGMKLSGGERQRIGIARCLLADPSIVLLDEATSALDVRTERALAAAMDELMKGRTCLVVAHRLATVQRCDVVAFLEVARRAGQVASRYLYAQAARVESSVSKAPMREQGPKIFTVERRLVKSSAVGSPFVDSQAQYAHSDPQYQRPSMMQPMLLQLVHLLLWLRVRGEIGFWSKSECPAADSGWRPLVREPGPKAQLADLIGLDEAKAVLREAVTLPLQLADVDNIFWRSAERSAVLLAGPEGLGKRAAAEAAAALAGAQVLHLAAAEATTTAFCRTATSKADKPVLILIEGLEFAPEAALSIRRCLGEVARRQETSQRIACVATAGSDPGRFLRPMELFPFGFTVHIAPPSQAERKQFLLKLLAQVSRSDAQWGSALREAAVETLANLTANYTFAEIDFVVRRTFLRSTHEEGSRDPVALHHFEKILAETPAQSFRAYEQGKTPVASEATAATGAGEELTPKKDADGKRKKREGKDPMESIFGWCNFWLPEAFHLPPVVWAMIIFGLMAHLMARTTYQPYSRRRRGNERPGRSSLFGDLKGGPYGLGEGLGDWPIAGMGGMGAMGGMPGMPGMGGMGGLNGFPTPPGFGPGGEASGATGATGPSGESSAATGGTGAASGKEAAKPCTQSGADES</sequence>
<proteinExistence type="predicted"/>
<dbReference type="InterPro" id="IPR027417">
    <property type="entry name" value="P-loop_NTPase"/>
</dbReference>
<feature type="compositionally biased region" description="Low complexity" evidence="10">
    <location>
        <begin position="983"/>
        <end position="993"/>
    </location>
</feature>
<dbReference type="InterPro" id="IPR003593">
    <property type="entry name" value="AAA+_ATPase"/>
</dbReference>
<feature type="transmembrane region" description="Helical" evidence="11">
    <location>
        <begin position="1033"/>
        <end position="1052"/>
    </location>
</feature>
<reference evidence="14" key="1">
    <citation type="submission" date="2021-02" db="EMBL/GenBank/DDBJ databases">
        <authorList>
            <person name="Dougan E. K."/>
            <person name="Rhodes N."/>
            <person name="Thang M."/>
            <person name="Chan C."/>
        </authorList>
    </citation>
    <scope>NUCLEOTIDE SEQUENCE</scope>
</reference>
<keyword evidence="9 11" id="KW-0472">Membrane</keyword>
<feature type="transmembrane region" description="Helical" evidence="11">
    <location>
        <begin position="112"/>
        <end position="131"/>
    </location>
</feature>
<comment type="subcellular location">
    <subcellularLocation>
        <location evidence="2">Cell membrane</location>
        <topology evidence="2">Multi-pass membrane protein</topology>
    </subcellularLocation>
    <subcellularLocation>
        <location evidence="1">Mitochondrion membrane</location>
        <topology evidence="1">Multi-pass membrane protein</topology>
    </subcellularLocation>
</comment>
<keyword evidence="15" id="KW-1185">Reference proteome</keyword>
<evidence type="ECO:0000313" key="14">
    <source>
        <dbReference type="EMBL" id="CAE7476564.1"/>
    </source>
</evidence>
<evidence type="ECO:0000256" key="3">
    <source>
        <dbReference type="ARBA" id="ARBA00022448"/>
    </source>
</evidence>
<dbReference type="GO" id="GO:0016887">
    <property type="term" value="F:ATP hydrolysis activity"/>
    <property type="evidence" value="ECO:0007669"/>
    <property type="project" value="InterPro"/>
</dbReference>
<dbReference type="Pfam" id="PF00005">
    <property type="entry name" value="ABC_tran"/>
    <property type="match status" value="1"/>
</dbReference>
<dbReference type="PANTHER" id="PTHR24221">
    <property type="entry name" value="ATP-BINDING CASSETTE SUB-FAMILY B"/>
    <property type="match status" value="1"/>
</dbReference>
<evidence type="ECO:0000256" key="9">
    <source>
        <dbReference type="ARBA" id="ARBA00023136"/>
    </source>
</evidence>
<dbReference type="PROSITE" id="PS50929">
    <property type="entry name" value="ABC_TM1F"/>
    <property type="match status" value="1"/>
</dbReference>
<dbReference type="SUPFAM" id="SSF90123">
    <property type="entry name" value="ABC transporter transmembrane region"/>
    <property type="match status" value="1"/>
</dbReference>
<dbReference type="PANTHER" id="PTHR24221:SF402">
    <property type="entry name" value="IRON-SULFUR CLUSTERS TRANSPORTER ABCB7, MITOCHONDRIAL"/>
    <property type="match status" value="1"/>
</dbReference>
<keyword evidence="5 11" id="KW-0812">Transmembrane</keyword>
<dbReference type="InterPro" id="IPR011527">
    <property type="entry name" value="ABC1_TM_dom"/>
</dbReference>
<dbReference type="InterPro" id="IPR039421">
    <property type="entry name" value="Type_1_exporter"/>
</dbReference>
<dbReference type="OrthoDB" id="6500128at2759"/>
<dbReference type="Gene3D" id="1.10.8.60">
    <property type="match status" value="1"/>
</dbReference>
<organism evidence="14 15">
    <name type="scientific">Symbiodinium natans</name>
    <dbReference type="NCBI Taxonomy" id="878477"/>
    <lineage>
        <taxon>Eukaryota</taxon>
        <taxon>Sar</taxon>
        <taxon>Alveolata</taxon>
        <taxon>Dinophyceae</taxon>
        <taxon>Suessiales</taxon>
        <taxon>Symbiodiniaceae</taxon>
        <taxon>Symbiodinium</taxon>
    </lineage>
</organism>
<dbReference type="Gene3D" id="1.20.1560.10">
    <property type="entry name" value="ABC transporter type 1, transmembrane domain"/>
    <property type="match status" value="1"/>
</dbReference>
<evidence type="ECO:0000256" key="5">
    <source>
        <dbReference type="ARBA" id="ARBA00022692"/>
    </source>
</evidence>
<dbReference type="SMART" id="SM00382">
    <property type="entry name" value="AAA"/>
    <property type="match status" value="2"/>
</dbReference>
<dbReference type="Pfam" id="PF00664">
    <property type="entry name" value="ABC_membrane"/>
    <property type="match status" value="1"/>
</dbReference>
<feature type="transmembrane region" description="Helical" evidence="11">
    <location>
        <begin position="85"/>
        <end position="106"/>
    </location>
</feature>
<dbReference type="GO" id="GO:0140359">
    <property type="term" value="F:ABC-type transporter activity"/>
    <property type="evidence" value="ECO:0007669"/>
    <property type="project" value="InterPro"/>
</dbReference>
<keyword evidence="3" id="KW-0813">Transport</keyword>
<feature type="region of interest" description="Disordered" evidence="10">
    <location>
        <begin position="1111"/>
        <end position="1169"/>
    </location>
</feature>
<dbReference type="CDD" id="cd18582">
    <property type="entry name" value="ABC_6TM_ATM1_ABCB7"/>
    <property type="match status" value="1"/>
</dbReference>
<dbReference type="Proteomes" id="UP000604046">
    <property type="component" value="Unassembled WGS sequence"/>
</dbReference>
<evidence type="ECO:0000256" key="2">
    <source>
        <dbReference type="ARBA" id="ARBA00004651"/>
    </source>
</evidence>
<evidence type="ECO:0000256" key="1">
    <source>
        <dbReference type="ARBA" id="ARBA00004225"/>
    </source>
</evidence>
<keyword evidence="4" id="KW-1003">Cell membrane</keyword>
<dbReference type="SUPFAM" id="SSF52540">
    <property type="entry name" value="P-loop containing nucleoside triphosphate hydrolases"/>
    <property type="match status" value="2"/>
</dbReference>
<dbReference type="InterPro" id="IPR036640">
    <property type="entry name" value="ABC1_TM_sf"/>
</dbReference>
<keyword evidence="7" id="KW-0067">ATP-binding</keyword>
<dbReference type="GO" id="GO:0005743">
    <property type="term" value="C:mitochondrial inner membrane"/>
    <property type="evidence" value="ECO:0007669"/>
    <property type="project" value="TreeGrafter"/>
</dbReference>
<feature type="domain" description="ABC transmembrane type-1" evidence="13">
    <location>
        <begin position="86"/>
        <end position="368"/>
    </location>
</feature>
<gene>
    <name evidence="14" type="primary">ABCB25</name>
    <name evidence="14" type="ORF">SNAT2548_LOCUS26769</name>
</gene>
<evidence type="ECO:0000256" key="7">
    <source>
        <dbReference type="ARBA" id="ARBA00022840"/>
    </source>
</evidence>
<evidence type="ECO:0000313" key="15">
    <source>
        <dbReference type="Proteomes" id="UP000604046"/>
    </source>
</evidence>
<comment type="caution">
    <text evidence="14">The sequence shown here is derived from an EMBL/GenBank/DDBJ whole genome shotgun (WGS) entry which is preliminary data.</text>
</comment>
<protein>
    <submittedName>
        <fullName evidence="14">ABCB25 protein</fullName>
    </submittedName>
</protein>
<keyword evidence="8 11" id="KW-1133">Transmembrane helix</keyword>
<dbReference type="PROSITE" id="PS50893">
    <property type="entry name" value="ABC_TRANSPORTER_2"/>
    <property type="match status" value="1"/>
</dbReference>
<dbReference type="GO" id="GO:0006879">
    <property type="term" value="P:intracellular iron ion homeostasis"/>
    <property type="evidence" value="ECO:0007669"/>
    <property type="project" value="TreeGrafter"/>
</dbReference>
<dbReference type="GO" id="GO:0005886">
    <property type="term" value="C:plasma membrane"/>
    <property type="evidence" value="ECO:0007669"/>
    <property type="project" value="UniProtKB-SubCell"/>
</dbReference>
<evidence type="ECO:0000259" key="12">
    <source>
        <dbReference type="PROSITE" id="PS50893"/>
    </source>
</evidence>
<evidence type="ECO:0000259" key="13">
    <source>
        <dbReference type="PROSITE" id="PS50929"/>
    </source>
</evidence>
<evidence type="ECO:0000256" key="6">
    <source>
        <dbReference type="ARBA" id="ARBA00022741"/>
    </source>
</evidence>
<accession>A0A812SI27</accession>
<feature type="compositionally biased region" description="Low complexity" evidence="10">
    <location>
        <begin position="1130"/>
        <end position="1146"/>
    </location>
</feature>
<feature type="transmembrane region" description="Helical" evidence="11">
    <location>
        <begin position="195"/>
        <end position="214"/>
    </location>
</feature>